<keyword evidence="1" id="KW-0802">TPR repeat</keyword>
<dbReference type="EMBL" id="CP018820">
    <property type="protein sequence ID" value="APR54959.1"/>
    <property type="molecule type" value="Genomic_DNA"/>
</dbReference>
<dbReference type="PROSITE" id="PS50005">
    <property type="entry name" value="TPR"/>
    <property type="match status" value="2"/>
</dbReference>
<dbReference type="InterPro" id="IPR011990">
    <property type="entry name" value="TPR-like_helical_dom_sf"/>
</dbReference>
<sequence>MRILRPESLMRITVVSAAAALALLSVSTSLYGQRADDQIDARSIALLERGKAARAAGNLDGANDLIESALAVDPRNRQAYIVLAEVARAQGLPGKAIRFYREALTLEPNDVVALRGQGEAMVQKGAVERAKENLARVKTLCGASCADANQLAAAIAKGPPATATAQVVPPPAEAKKN</sequence>
<dbReference type="Pfam" id="PF13432">
    <property type="entry name" value="TPR_16"/>
    <property type="match status" value="1"/>
</dbReference>
<keyword evidence="3" id="KW-1185">Reference proteome</keyword>
<accession>A0A1L6JGA1</accession>
<evidence type="ECO:0000313" key="3">
    <source>
        <dbReference type="Proteomes" id="UP000185161"/>
    </source>
</evidence>
<evidence type="ECO:0000313" key="2">
    <source>
        <dbReference type="EMBL" id="APR54959.1"/>
    </source>
</evidence>
<dbReference type="AlphaFoldDB" id="A0A1L6JGA1"/>
<reference evidence="3" key="1">
    <citation type="submission" date="2016-12" db="EMBL/GenBank/DDBJ databases">
        <title>Whole genome sequencing of Sphingomonas sp. ABOJV.</title>
        <authorList>
            <person name="Conlan S."/>
            <person name="Thomas P.J."/>
            <person name="Mullikin J."/>
            <person name="Palmore T.N."/>
            <person name="Frank K.M."/>
            <person name="Segre J.A."/>
        </authorList>
    </citation>
    <scope>NUCLEOTIDE SEQUENCE [LARGE SCALE GENOMIC DNA]</scope>
    <source>
        <strain evidence="3">ABOJV</strain>
    </source>
</reference>
<name>A0A1L6JGA1_9SPHN</name>
<dbReference type="SMART" id="SM00028">
    <property type="entry name" value="TPR"/>
    <property type="match status" value="2"/>
</dbReference>
<organism evidence="2 3">
    <name type="scientific">Sphingomonas koreensis</name>
    <dbReference type="NCBI Taxonomy" id="93064"/>
    <lineage>
        <taxon>Bacteria</taxon>
        <taxon>Pseudomonadati</taxon>
        <taxon>Pseudomonadota</taxon>
        <taxon>Alphaproteobacteria</taxon>
        <taxon>Sphingomonadales</taxon>
        <taxon>Sphingomonadaceae</taxon>
        <taxon>Sphingomonas</taxon>
    </lineage>
</organism>
<dbReference type="SUPFAM" id="SSF48452">
    <property type="entry name" value="TPR-like"/>
    <property type="match status" value="1"/>
</dbReference>
<dbReference type="STRING" id="93064.BRX40_10430"/>
<proteinExistence type="predicted"/>
<feature type="repeat" description="TPR" evidence="1">
    <location>
        <begin position="43"/>
        <end position="76"/>
    </location>
</feature>
<dbReference type="InterPro" id="IPR019734">
    <property type="entry name" value="TPR_rpt"/>
</dbReference>
<dbReference type="Gene3D" id="1.25.40.10">
    <property type="entry name" value="Tetratricopeptide repeat domain"/>
    <property type="match status" value="1"/>
</dbReference>
<protein>
    <submittedName>
        <fullName evidence="2">Uncharacterized protein</fullName>
    </submittedName>
</protein>
<evidence type="ECO:0000256" key="1">
    <source>
        <dbReference type="PROSITE-ProRule" id="PRU00339"/>
    </source>
</evidence>
<gene>
    <name evidence="2" type="ORF">BRX40_10430</name>
</gene>
<feature type="repeat" description="TPR" evidence="1">
    <location>
        <begin position="77"/>
        <end position="110"/>
    </location>
</feature>
<dbReference type="KEGG" id="skr:BRX40_10430"/>
<dbReference type="Proteomes" id="UP000185161">
    <property type="component" value="Chromosome"/>
</dbReference>